<dbReference type="Proteomes" id="UP000594260">
    <property type="component" value="Unplaced"/>
</dbReference>
<dbReference type="RefSeq" id="XP_022666931.1">
    <property type="nucleotide sequence ID" value="XM_022811196.1"/>
</dbReference>
<sequence length="280" mass="32308">MLVTVKCNWDTSFHCELISVPGTEKLKIRKFVNFCIPMYLSYTWTPELSALDLIVKSPKRGRRKSIGLFRKKPVDPECFFKFVRCLLAPAFWQNMLNNFSSRWEKRVVLDCQPTSYVKSDGIDFLVFVIYAVPQPPIHIAWYRRIVALINEFIHVYEVMAWLSTLGGAYSAMGDYCDRAKGVAKQISAKQLQLAARLGDPTQVCRCWIFLAMSAIQHGQLRLSRQILTYQWRFVHTTEGQRDPRLKNMILGVWSRLVYERKLRKLGATAGLVTGTHSHKA</sequence>
<dbReference type="RefSeq" id="XP_022666930.1">
    <property type="nucleotide sequence ID" value="XM_022811195.1"/>
</dbReference>
<accession>A0A7M7KHF2</accession>
<dbReference type="InParanoid" id="A0A7M7KHF2"/>
<dbReference type="AlphaFoldDB" id="A0A7M7KHF2"/>
<dbReference type="InterPro" id="IPR032072">
    <property type="entry name" value="DUF4807"/>
</dbReference>
<keyword evidence="2" id="KW-1185">Reference proteome</keyword>
<dbReference type="EnsemblMetazoa" id="XM_022811195">
    <property type="protein sequence ID" value="XP_022666930"/>
    <property type="gene ID" value="LOC111252774"/>
</dbReference>
<dbReference type="EnsemblMetazoa" id="XM_022811196">
    <property type="protein sequence ID" value="XP_022666931"/>
    <property type="gene ID" value="LOC111252774"/>
</dbReference>
<evidence type="ECO:0000313" key="1">
    <source>
        <dbReference type="EnsemblMetazoa" id="XP_022666930"/>
    </source>
</evidence>
<dbReference type="EnsemblMetazoa" id="XM_022811197">
    <property type="protein sequence ID" value="XP_022666932"/>
    <property type="gene ID" value="LOC111252774"/>
</dbReference>
<dbReference type="GeneID" id="111252774"/>
<dbReference type="Pfam" id="PF16065">
    <property type="entry name" value="DUF4807"/>
    <property type="match status" value="1"/>
</dbReference>
<dbReference type="RefSeq" id="XP_022666932.1">
    <property type="nucleotide sequence ID" value="XM_022811197.1"/>
</dbReference>
<protein>
    <submittedName>
        <fullName evidence="1">Uncharacterized protein</fullName>
    </submittedName>
</protein>
<organism evidence="1 2">
    <name type="scientific">Varroa destructor</name>
    <name type="common">Honeybee mite</name>
    <dbReference type="NCBI Taxonomy" id="109461"/>
    <lineage>
        <taxon>Eukaryota</taxon>
        <taxon>Metazoa</taxon>
        <taxon>Ecdysozoa</taxon>
        <taxon>Arthropoda</taxon>
        <taxon>Chelicerata</taxon>
        <taxon>Arachnida</taxon>
        <taxon>Acari</taxon>
        <taxon>Parasitiformes</taxon>
        <taxon>Mesostigmata</taxon>
        <taxon>Gamasina</taxon>
        <taxon>Dermanyssoidea</taxon>
        <taxon>Varroidae</taxon>
        <taxon>Varroa</taxon>
    </lineage>
</organism>
<proteinExistence type="predicted"/>
<dbReference type="PANTHER" id="PTHR36693">
    <property type="entry name" value="GH02722P"/>
    <property type="match status" value="1"/>
</dbReference>
<dbReference type="RefSeq" id="XP_022666929.1">
    <property type="nucleotide sequence ID" value="XM_022811194.1"/>
</dbReference>
<reference evidence="1" key="1">
    <citation type="submission" date="2021-01" db="UniProtKB">
        <authorList>
            <consortium name="EnsemblMetazoa"/>
        </authorList>
    </citation>
    <scope>IDENTIFICATION</scope>
</reference>
<dbReference type="KEGG" id="vde:111252774"/>
<name>A0A7M7KHF2_VARDE</name>
<dbReference type="EnsemblMetazoa" id="XM_022811194">
    <property type="protein sequence ID" value="XP_022666929"/>
    <property type="gene ID" value="LOC111252774"/>
</dbReference>
<dbReference type="OrthoDB" id="121932at2759"/>
<evidence type="ECO:0000313" key="2">
    <source>
        <dbReference type="Proteomes" id="UP000594260"/>
    </source>
</evidence>
<dbReference type="PANTHER" id="PTHR36693:SF1">
    <property type="entry name" value="GH02722P"/>
    <property type="match status" value="1"/>
</dbReference>